<feature type="chain" id="PRO_5012052222" evidence="4">
    <location>
        <begin position="18"/>
        <end position="347"/>
    </location>
</feature>
<dbReference type="Pfam" id="PF13414">
    <property type="entry name" value="TPR_11"/>
    <property type="match status" value="1"/>
</dbReference>
<feature type="repeat" description="TPR" evidence="3">
    <location>
        <begin position="93"/>
        <end position="126"/>
    </location>
</feature>
<dbReference type="EMBL" id="MAHX01000013">
    <property type="protein sequence ID" value="OPC65767.1"/>
    <property type="molecule type" value="Genomic_DNA"/>
</dbReference>
<dbReference type="Pfam" id="PF13432">
    <property type="entry name" value="TPR_16"/>
    <property type="match status" value="1"/>
</dbReference>
<feature type="repeat" description="TPR" evidence="3">
    <location>
        <begin position="23"/>
        <end position="56"/>
    </location>
</feature>
<comment type="caution">
    <text evidence="5">The sequence shown here is derived from an EMBL/GenBank/DDBJ whole genome shotgun (WGS) entry which is preliminary data.</text>
</comment>
<evidence type="ECO:0000256" key="4">
    <source>
        <dbReference type="SAM" id="SignalP"/>
    </source>
</evidence>
<dbReference type="InterPro" id="IPR019734">
    <property type="entry name" value="TPR_rpt"/>
</dbReference>
<keyword evidence="4" id="KW-0732">Signal</keyword>
<reference evidence="5 6" key="1">
    <citation type="submission" date="2016-06" db="EMBL/GenBank/DDBJ databases">
        <title>Revisiting the taxonomy of the Elizabethkingia Genus based on Whole-Genome Sequencing, Optical Mapping, and MALDI-TOF.</title>
        <authorList>
            <person name="Nicholson A.C."/>
        </authorList>
    </citation>
    <scope>NUCLEOTIDE SEQUENCE [LARGE SCALE GENOMIC DNA]</scope>
    <source>
        <strain evidence="5 6">G4070</strain>
    </source>
</reference>
<evidence type="ECO:0000256" key="3">
    <source>
        <dbReference type="PROSITE-ProRule" id="PRU00339"/>
    </source>
</evidence>
<feature type="repeat" description="TPR" evidence="3">
    <location>
        <begin position="127"/>
        <end position="160"/>
    </location>
</feature>
<evidence type="ECO:0000256" key="2">
    <source>
        <dbReference type="ARBA" id="ARBA00022803"/>
    </source>
</evidence>
<dbReference type="PROSITE" id="PS50293">
    <property type="entry name" value="TPR_REGION"/>
    <property type="match status" value="1"/>
</dbReference>
<evidence type="ECO:0000313" key="6">
    <source>
        <dbReference type="Proteomes" id="UP000190813"/>
    </source>
</evidence>
<dbReference type="RefSeq" id="WP_078771391.1">
    <property type="nucleotide sequence ID" value="NZ_CBCSBR010000021.1"/>
</dbReference>
<dbReference type="SUPFAM" id="SSF48452">
    <property type="entry name" value="TPR-like"/>
    <property type="match status" value="1"/>
</dbReference>
<dbReference type="Proteomes" id="UP000190813">
    <property type="component" value="Unassembled WGS sequence"/>
</dbReference>
<dbReference type="InterPro" id="IPR011990">
    <property type="entry name" value="TPR-like_helical_dom_sf"/>
</dbReference>
<accession>A0A1T3MMF4</accession>
<dbReference type="SMART" id="SM00028">
    <property type="entry name" value="TPR"/>
    <property type="match status" value="4"/>
</dbReference>
<keyword evidence="2 3" id="KW-0802">TPR repeat</keyword>
<proteinExistence type="predicted"/>
<feature type="signal peptide" evidence="4">
    <location>
        <begin position="1"/>
        <end position="17"/>
    </location>
</feature>
<dbReference type="Pfam" id="PF13181">
    <property type="entry name" value="TPR_8"/>
    <property type="match status" value="1"/>
</dbReference>
<keyword evidence="6" id="KW-1185">Reference proteome</keyword>
<dbReference type="PANTHER" id="PTHR44943:SF8">
    <property type="entry name" value="TPR REPEAT-CONTAINING PROTEIN MJ0263"/>
    <property type="match status" value="1"/>
</dbReference>
<sequence>MKKFYLLFLCFSTLGFAQNKAEAEKKIREGVTLYDEGKYDEALSRYNEALNLDKNNFFALAEKAMTLEIMKNYDESIEVSELALKLYPKEDNATVYVTYGNALDHIGKSDLAIKAYNEGIKKYPDYYHLYFNKGIALYKVKETEKAAEAFQITTRLNPNHAGSYNALAVIDRSNRIPSILAAGRYLILDNKSSRAKGNLVTMLTLMKQGVSKSEDNSINVSLSSISADKTNNKKSNTDDFSTVDIMLSMSATQDLHEENKDKTEIQKFIDKFSPVCRIMKEVKPKQKGYYWDFLAPYFIEMNDKNLLEPFANIIFLAIQDKDAIQYNEQHQNKIKEFYNWSKNYNWK</sequence>
<dbReference type="PANTHER" id="PTHR44943">
    <property type="entry name" value="CELLULOSE SYNTHASE OPERON PROTEIN C"/>
    <property type="match status" value="1"/>
</dbReference>
<evidence type="ECO:0000256" key="1">
    <source>
        <dbReference type="ARBA" id="ARBA00022737"/>
    </source>
</evidence>
<dbReference type="Gene3D" id="1.25.40.10">
    <property type="entry name" value="Tetratricopeptide repeat domain"/>
    <property type="match status" value="2"/>
</dbReference>
<organism evidence="5 6">
    <name type="scientific">Elizabethkingia occulta</name>
    <dbReference type="NCBI Taxonomy" id="1867263"/>
    <lineage>
        <taxon>Bacteria</taxon>
        <taxon>Pseudomonadati</taxon>
        <taxon>Bacteroidota</taxon>
        <taxon>Flavobacteriia</taxon>
        <taxon>Flavobacteriales</taxon>
        <taxon>Weeksellaceae</taxon>
        <taxon>Elizabethkingia</taxon>
    </lineage>
</organism>
<keyword evidence="1" id="KW-0677">Repeat</keyword>
<dbReference type="PROSITE" id="PS50005">
    <property type="entry name" value="TPR"/>
    <property type="match status" value="3"/>
</dbReference>
<dbReference type="AlphaFoldDB" id="A0A1T3MMF4"/>
<dbReference type="InterPro" id="IPR051685">
    <property type="entry name" value="Ycf3/AcsC/BcsC/TPR_MFPF"/>
</dbReference>
<name>A0A1T3MMF4_9FLAO</name>
<evidence type="ECO:0000313" key="5">
    <source>
        <dbReference type="EMBL" id="OPC65767.1"/>
    </source>
</evidence>
<gene>
    <name evidence="5" type="ORF">BAZ10_00570</name>
</gene>
<protein>
    <submittedName>
        <fullName evidence="5">Uncharacterized protein</fullName>
    </submittedName>
</protein>